<keyword evidence="2" id="KW-1185">Reference proteome</keyword>
<sequence length="231" mass="27035">MDKNIWQNLLNSSNELVKNFDKENLVNIVKDFSESLVAFSEIYSKNREEFYKFINKRYKKFLVQAINIISSADSVAVIMQLNEGVNDYLILLNLFRQLLVTLDSLASEYWLQLINSTKTNEQDFAKFIIEKANSLGFEKTTSNLKDIKKGANKYKFILDNYYEEILNKELWKDLKELEKTIFVKPDGDFEYFKNLLAVKDDLAEDMIINLWAVLAIAISYLDYLNELLKGK</sequence>
<dbReference type="Proteomes" id="UP000294309">
    <property type="component" value="Chromosome"/>
</dbReference>
<evidence type="ECO:0000313" key="1">
    <source>
        <dbReference type="EMBL" id="QBQ07411.1"/>
    </source>
</evidence>
<gene>
    <name evidence="1" type="ORF">SGLAD_v1c02120</name>
</gene>
<accession>A0A4P7AH24</accession>
<dbReference type="AlphaFoldDB" id="A0A4P7AH24"/>
<dbReference type="KEGG" id="sgq:SGLAD_v1c02120"/>
<name>A0A4P7AH24_9MOLU</name>
<dbReference type="OrthoDB" id="389122at2"/>
<evidence type="ECO:0000313" key="2">
    <source>
        <dbReference type="Proteomes" id="UP000294309"/>
    </source>
</evidence>
<dbReference type="EMBL" id="CP038013">
    <property type="protein sequence ID" value="QBQ07411.1"/>
    <property type="molecule type" value="Genomic_DNA"/>
</dbReference>
<organism evidence="1 2">
    <name type="scientific">Spiroplasma gladiatoris</name>
    <dbReference type="NCBI Taxonomy" id="2143"/>
    <lineage>
        <taxon>Bacteria</taxon>
        <taxon>Bacillati</taxon>
        <taxon>Mycoplasmatota</taxon>
        <taxon>Mollicutes</taxon>
        <taxon>Entomoplasmatales</taxon>
        <taxon>Spiroplasmataceae</taxon>
        <taxon>Spiroplasma</taxon>
    </lineage>
</organism>
<reference evidence="1 2" key="1">
    <citation type="submission" date="2019-03" db="EMBL/GenBank/DDBJ databases">
        <title>Complete genome sequence of Spiroplasma gladiatoris TG-1 (DSM 22552).</title>
        <authorList>
            <person name="Lin Y.-C."/>
            <person name="Chou L."/>
            <person name="Kuo C.-H."/>
        </authorList>
    </citation>
    <scope>NUCLEOTIDE SEQUENCE [LARGE SCALE GENOMIC DNA]</scope>
    <source>
        <strain evidence="1 2">TG-1</strain>
    </source>
</reference>
<proteinExistence type="predicted"/>
<dbReference type="RefSeq" id="WP_134297204.1">
    <property type="nucleotide sequence ID" value="NZ_CP038013.1"/>
</dbReference>
<protein>
    <submittedName>
        <fullName evidence="1">Uncharacterized protein</fullName>
    </submittedName>
</protein>